<accession>A0A9X3FP75</accession>
<comment type="caution">
    <text evidence="2">The sequence shown here is derived from an EMBL/GenBank/DDBJ whole genome shotgun (WGS) entry which is preliminary data.</text>
</comment>
<dbReference type="PANTHER" id="PTHR45947:SF3">
    <property type="entry name" value="SULFOQUINOVOSYL TRANSFERASE SQD2"/>
    <property type="match status" value="1"/>
</dbReference>
<dbReference type="Proteomes" id="UP001146670">
    <property type="component" value="Unassembled WGS sequence"/>
</dbReference>
<protein>
    <submittedName>
        <fullName evidence="2">Glycosyltransferase</fullName>
        <ecNumber evidence="2">2.4.-.-</ecNumber>
    </submittedName>
</protein>
<dbReference type="Pfam" id="PF00534">
    <property type="entry name" value="Glycos_transf_1"/>
    <property type="match status" value="1"/>
</dbReference>
<keyword evidence="2" id="KW-0328">Glycosyltransferase</keyword>
<dbReference type="InterPro" id="IPR001296">
    <property type="entry name" value="Glyco_trans_1"/>
</dbReference>
<dbReference type="Gene3D" id="3.40.50.2000">
    <property type="entry name" value="Glycogen Phosphorylase B"/>
    <property type="match status" value="2"/>
</dbReference>
<name>A0A9X3FP75_9LACT</name>
<dbReference type="EMBL" id="JAPRFR010000001">
    <property type="protein sequence ID" value="MCZ0725466.1"/>
    <property type="molecule type" value="Genomic_DNA"/>
</dbReference>
<dbReference type="SUPFAM" id="SSF53756">
    <property type="entry name" value="UDP-Glycosyltransferase/glycogen phosphorylase"/>
    <property type="match status" value="1"/>
</dbReference>
<dbReference type="PANTHER" id="PTHR45947">
    <property type="entry name" value="SULFOQUINOVOSYL TRANSFERASE SQD2"/>
    <property type="match status" value="1"/>
</dbReference>
<dbReference type="EC" id="2.4.-.-" evidence="2"/>
<sequence>MKVLIVCTTKFKNSGITQVILNNYISMDKSDMHFDFAFINEPTNAQKNLFNENGSNFYVLPNRHKNLVKYIKKLSEILKIGSYDVIHIHGNSRTMALELKLAKKHGVRLRIPHGHSTFTKYPNLHKFLKPLFIRNYNYPLACGKAAGSFLYGEDNFNILENAIDINKFKYNSQKRHYLRRKLKWEDNFIIGNVASFTKPKNHIFLIKCFNYMFKKNSDLRLVLLGEGELFQEVLDLVDSLNLTKVVYFAGNVDNVQDYYSAFDVLFMPSLFEGLPLTLIEAQSSDLECLVSDTITKEVKLTDLISYFNLSESYSNIYNKLEEIKKSKYCREQLKGHEKISKSNYNIVNGSKKLKEIYLSSN</sequence>
<feature type="domain" description="Glycosyl transferase family 1" evidence="1">
    <location>
        <begin position="179"/>
        <end position="293"/>
    </location>
</feature>
<evidence type="ECO:0000259" key="1">
    <source>
        <dbReference type="Pfam" id="PF00534"/>
    </source>
</evidence>
<evidence type="ECO:0000313" key="2">
    <source>
        <dbReference type="EMBL" id="MCZ0725466.1"/>
    </source>
</evidence>
<dbReference type="GO" id="GO:0016757">
    <property type="term" value="F:glycosyltransferase activity"/>
    <property type="evidence" value="ECO:0007669"/>
    <property type="project" value="UniProtKB-KW"/>
</dbReference>
<keyword evidence="2" id="KW-0808">Transferase</keyword>
<keyword evidence="3" id="KW-1185">Reference proteome</keyword>
<reference evidence="2" key="1">
    <citation type="submission" date="2022-12" db="EMBL/GenBank/DDBJ databases">
        <title>Description and comparative metabolic analysis of Aerococcus sp. nov., isolated from the feces of a pig.</title>
        <authorList>
            <person name="Chang Y.-H."/>
        </authorList>
    </citation>
    <scope>NUCLEOTIDE SEQUENCE</scope>
    <source>
        <strain evidence="2">YH-aer222</strain>
    </source>
</reference>
<organism evidence="2 3">
    <name type="scientific">Aerococcus kribbianus</name>
    <dbReference type="NCBI Taxonomy" id="2999064"/>
    <lineage>
        <taxon>Bacteria</taxon>
        <taxon>Bacillati</taxon>
        <taxon>Bacillota</taxon>
        <taxon>Bacilli</taxon>
        <taxon>Lactobacillales</taxon>
        <taxon>Aerococcaceae</taxon>
        <taxon>Aerococcus</taxon>
    </lineage>
</organism>
<proteinExistence type="predicted"/>
<dbReference type="InterPro" id="IPR050194">
    <property type="entry name" value="Glycosyltransferase_grp1"/>
</dbReference>
<evidence type="ECO:0000313" key="3">
    <source>
        <dbReference type="Proteomes" id="UP001146670"/>
    </source>
</evidence>
<gene>
    <name evidence="2" type="ORF">OW157_02650</name>
</gene>
<dbReference type="AlphaFoldDB" id="A0A9X3FP75"/>
<dbReference type="RefSeq" id="WP_268751784.1">
    <property type="nucleotide sequence ID" value="NZ_JAPRFQ010000001.1"/>
</dbReference>